<feature type="chain" id="PRO_5033039630" description="Porin" evidence="1">
    <location>
        <begin position="23"/>
        <end position="104"/>
    </location>
</feature>
<sequence length="104" mass="11282">MQKTAATVVGLFLLGVPGFAQHFNDSQLPPDLFVNDRASSSNMWPEYIGELQIEGSPDRTRLRLKRPPEDGIGSVLGNALGTGTSLFLDWSRDEGMQAGVSLSF</sequence>
<feature type="signal peptide" evidence="1">
    <location>
        <begin position="1"/>
        <end position="22"/>
    </location>
</feature>
<dbReference type="EMBL" id="CP064942">
    <property type="protein sequence ID" value="QPH55186.1"/>
    <property type="molecule type" value="Genomic_DNA"/>
</dbReference>
<accession>A0A7S9LTT8</accession>
<evidence type="ECO:0000313" key="3">
    <source>
        <dbReference type="Proteomes" id="UP000594800"/>
    </source>
</evidence>
<dbReference type="Proteomes" id="UP000594800">
    <property type="component" value="Chromosome"/>
</dbReference>
<keyword evidence="1" id="KW-0732">Signal</keyword>
<dbReference type="KEGG" id="poz:I0K15_05450"/>
<dbReference type="AlphaFoldDB" id="A0A7S9LTT8"/>
<evidence type="ECO:0000313" key="2">
    <source>
        <dbReference type="EMBL" id="QPH55186.1"/>
    </source>
</evidence>
<dbReference type="RefSeq" id="WP_196104385.1">
    <property type="nucleotide sequence ID" value="NZ_CP064942.1"/>
</dbReference>
<gene>
    <name evidence="2" type="ORF">I0K15_05450</name>
</gene>
<organism evidence="2 3">
    <name type="scientific">Pontivivens ytuae</name>
    <dbReference type="NCBI Taxonomy" id="2789856"/>
    <lineage>
        <taxon>Bacteria</taxon>
        <taxon>Pseudomonadati</taxon>
        <taxon>Pseudomonadota</taxon>
        <taxon>Alphaproteobacteria</taxon>
        <taxon>Rhodobacterales</taxon>
        <taxon>Paracoccaceae</taxon>
        <taxon>Pontivivens</taxon>
    </lineage>
</organism>
<reference evidence="2 3" key="1">
    <citation type="submission" date="2020-11" db="EMBL/GenBank/DDBJ databases">
        <title>Description of Pontivivens ytuae sp. nov. isolated from deep sea sediment of Mariana Trench.</title>
        <authorList>
            <person name="Wang Z."/>
            <person name="Sun Q.-L."/>
            <person name="Xu X.-D."/>
            <person name="Tang Y.-Z."/>
            <person name="Zhang J."/>
        </authorList>
    </citation>
    <scope>NUCLEOTIDE SEQUENCE [LARGE SCALE GENOMIC DNA]</scope>
    <source>
        <strain evidence="2 3">MT2928</strain>
    </source>
</reference>
<name>A0A7S9LTT8_9RHOB</name>
<protein>
    <recommendedName>
        <fullName evidence="4">Porin</fullName>
    </recommendedName>
</protein>
<proteinExistence type="predicted"/>
<keyword evidence="3" id="KW-1185">Reference proteome</keyword>
<evidence type="ECO:0000256" key="1">
    <source>
        <dbReference type="SAM" id="SignalP"/>
    </source>
</evidence>
<evidence type="ECO:0008006" key="4">
    <source>
        <dbReference type="Google" id="ProtNLM"/>
    </source>
</evidence>